<keyword evidence="3" id="KW-1185">Reference proteome</keyword>
<evidence type="ECO:0000313" key="2">
    <source>
        <dbReference type="EMBL" id="PVY42889.1"/>
    </source>
</evidence>
<accession>A0A2U1B2J0</accession>
<proteinExistence type="predicted"/>
<dbReference type="Proteomes" id="UP000245466">
    <property type="component" value="Unassembled WGS sequence"/>
</dbReference>
<dbReference type="Pfam" id="PF14905">
    <property type="entry name" value="OMP_b-brl_3"/>
    <property type="match status" value="1"/>
</dbReference>
<protein>
    <submittedName>
        <fullName evidence="2">Outer membrane receptor protein involved in Fe transport</fullName>
    </submittedName>
</protein>
<sequence length="943" mass="106717">MQISCLPAFKLNLFSMKYMLLSVLFLFLFFIPEMKAQSQKGELKGLLLDEATKGALPYATVAVYTAADTVMVTYRMSDEKGSFRVPGLPLDQQLRVVITMMGFKVYRKEFKLTPEQASLDLGVINMEQSSNLLNEVLIVAEIPPVLVRNDTLEFNASSFKTLPTALVEDLLRKLPGVTVDQEGNIMVNGKSVQKILVDGKEFFGSDPKIATRNLPANVIDKVQVMNDPEALRRDPDMPYMEIPQVINLTFKKGIKKGLFGKVYGGAGTKERYEVGGIVNMFRDTSQVSIIGFSNNLNRAGFDFADIRRIGGFARSGFNSIGMNTNGGISVNGISFGGMGQGIQQSSGGGANFNTVTKRGTKINLQYFFGDSREDLNQVVNSEQFLKSDTLNSRRNRQQISRSESHRIGGKIEWKLGPLTTLSINPSVQFSYQNANQNVYTNTFRNNGNRLNESTNEENISGEGMGFGNILSFERNFEKKGRRLSLFSRMNQYALLQDQINEAENIFYQPDPTATLLDQLRDTDQNDFEVYNTLSYTEPLNKAVSATFTLNSEYFNNDNVLATYLADPETGEYDTIVPGLSNGLDRSGWRNYLTSGLRWKIKDVTLQPGLRFTALNINNRFQIIPDIKQNYFYVFPNLNVDWKQFNLSYNVNLQEPMATQLQPVVDNTNPLFISYGNPSLKPTVANTLSMNYRKFDNKKSINYNANVYGTVRNNFITRARTIDENGVQTSRPVNTDGNWMLNGSGGLMKDFKYDKNKFSIGANMLVSYDRSLVLLNGSQSFSQSWSFRPRMEGRVNLDDKLELSQSFDVSHRRSTYENNAFNDLSISTRTSRSEIVVRMPKRIVWEATFDYWYNSNVAPGLQNSYGRLNAGVIFLFMKDDRAQLKLSVYDLLDQNISANRLIRENLIEDYQTEMLTRHGMLTFTYNIRNFGGKVGGRQNSLFRF</sequence>
<evidence type="ECO:0000313" key="3">
    <source>
        <dbReference type="Proteomes" id="UP000245466"/>
    </source>
</evidence>
<dbReference type="SUPFAM" id="SSF56935">
    <property type="entry name" value="Porins"/>
    <property type="match status" value="1"/>
</dbReference>
<name>A0A2U1B2J0_9BACT</name>
<keyword evidence="2" id="KW-0675">Receptor</keyword>
<reference evidence="2 3" key="1">
    <citation type="submission" date="2018-04" db="EMBL/GenBank/DDBJ databases">
        <title>Genomic Encyclopedia of Type Strains, Phase IV (KMG-IV): sequencing the most valuable type-strain genomes for metagenomic binning, comparative biology and taxonomic classification.</title>
        <authorList>
            <person name="Goeker M."/>
        </authorList>
    </citation>
    <scope>NUCLEOTIDE SEQUENCE [LARGE SCALE GENOMIC DNA]</scope>
    <source>
        <strain evidence="2 3">DSM 100231</strain>
    </source>
</reference>
<feature type="domain" description="Outer membrane protein beta-barrel" evidence="1">
    <location>
        <begin position="474"/>
        <end position="924"/>
    </location>
</feature>
<dbReference type="InterPro" id="IPR041700">
    <property type="entry name" value="OMP_b-brl_3"/>
</dbReference>
<evidence type="ECO:0000259" key="1">
    <source>
        <dbReference type="Pfam" id="PF14905"/>
    </source>
</evidence>
<dbReference type="AlphaFoldDB" id="A0A2U1B2J0"/>
<dbReference type="EMBL" id="QEKI01000002">
    <property type="protein sequence ID" value="PVY42889.1"/>
    <property type="molecule type" value="Genomic_DNA"/>
</dbReference>
<comment type="caution">
    <text evidence="2">The sequence shown here is derived from an EMBL/GenBank/DDBJ whole genome shotgun (WGS) entry which is preliminary data.</text>
</comment>
<organism evidence="2 3">
    <name type="scientific">Pontibacter virosus</name>
    <dbReference type="NCBI Taxonomy" id="1765052"/>
    <lineage>
        <taxon>Bacteria</taxon>
        <taxon>Pseudomonadati</taxon>
        <taxon>Bacteroidota</taxon>
        <taxon>Cytophagia</taxon>
        <taxon>Cytophagales</taxon>
        <taxon>Hymenobacteraceae</taxon>
        <taxon>Pontibacter</taxon>
    </lineage>
</organism>
<dbReference type="OrthoDB" id="1682379at2"/>
<gene>
    <name evidence="2" type="ORF">C8E01_10264</name>
</gene>